<reference evidence="7" key="1">
    <citation type="submission" date="2021-06" db="EMBL/GenBank/DDBJ databases">
        <authorList>
            <person name="Nardi T."/>
            <person name="Nardi T."/>
        </authorList>
    </citation>
    <scope>NUCLEOTIDE SEQUENCE</scope>
</reference>
<comment type="caution">
    <text evidence="7">The sequence shown here is derived from an EMBL/GenBank/DDBJ whole genome shotgun (WGS) entry which is preliminary data.</text>
</comment>
<dbReference type="EMBL" id="CAJVAF010000115">
    <property type="protein sequence ID" value="CAG7590688.1"/>
    <property type="molecule type" value="Genomic_DNA"/>
</dbReference>
<proteinExistence type="predicted"/>
<gene>
    <name evidence="7" type="ORF">MHYMCMPASI_00347</name>
</gene>
<organism evidence="7 8">
    <name type="scientific">Hyalomma marginatum</name>
    <dbReference type="NCBI Taxonomy" id="34627"/>
    <lineage>
        <taxon>Eukaryota</taxon>
        <taxon>Metazoa</taxon>
        <taxon>Ecdysozoa</taxon>
        <taxon>Arthropoda</taxon>
        <taxon>Chelicerata</taxon>
        <taxon>Arachnida</taxon>
        <taxon>Acari</taxon>
        <taxon>Parasitiformes</taxon>
        <taxon>Ixodida</taxon>
        <taxon>Ixodoidea</taxon>
        <taxon>Ixodidae</taxon>
        <taxon>Hyalomminae</taxon>
        <taxon>Hyalomma</taxon>
    </lineage>
</organism>
<dbReference type="CDD" id="cd16429">
    <property type="entry name" value="VirB10"/>
    <property type="match status" value="1"/>
</dbReference>
<evidence type="ECO:0000256" key="6">
    <source>
        <dbReference type="SAM" id="Phobius"/>
    </source>
</evidence>
<name>A0A8S4C3P3_9ACAR</name>
<keyword evidence="8" id="KW-1185">Reference proteome</keyword>
<feature type="compositionally biased region" description="Basic and acidic residues" evidence="5">
    <location>
        <begin position="229"/>
        <end position="241"/>
    </location>
</feature>
<evidence type="ECO:0000256" key="1">
    <source>
        <dbReference type="ARBA" id="ARBA00004167"/>
    </source>
</evidence>
<feature type="region of interest" description="Disordered" evidence="5">
    <location>
        <begin position="1"/>
        <end position="37"/>
    </location>
</feature>
<evidence type="ECO:0000313" key="8">
    <source>
        <dbReference type="Proteomes" id="UP000837675"/>
    </source>
</evidence>
<protein>
    <submittedName>
        <fullName evidence="7">TrbI/VirB10 family protein</fullName>
    </submittedName>
</protein>
<feature type="transmembrane region" description="Helical" evidence="6">
    <location>
        <begin position="64"/>
        <end position="82"/>
    </location>
</feature>
<keyword evidence="4 6" id="KW-0472">Membrane</keyword>
<evidence type="ECO:0000256" key="3">
    <source>
        <dbReference type="ARBA" id="ARBA00022989"/>
    </source>
</evidence>
<dbReference type="Pfam" id="PF03743">
    <property type="entry name" value="TrbI"/>
    <property type="match status" value="1"/>
</dbReference>
<feature type="region of interest" description="Disordered" evidence="5">
    <location>
        <begin position="155"/>
        <end position="241"/>
    </location>
</feature>
<keyword evidence="3 6" id="KW-1133">Transmembrane helix</keyword>
<dbReference type="InterPro" id="IPR005498">
    <property type="entry name" value="T4SS_VirB10/TraB/TrbI"/>
</dbReference>
<dbReference type="Proteomes" id="UP000837675">
    <property type="component" value="Unassembled WGS sequence"/>
</dbReference>
<comment type="subcellular location">
    <subcellularLocation>
        <location evidence="1">Membrane</location>
        <topology evidence="1">Single-pass membrane protein</topology>
    </subcellularLocation>
</comment>
<evidence type="ECO:0000256" key="5">
    <source>
        <dbReference type="SAM" id="MobiDB-lite"/>
    </source>
</evidence>
<dbReference type="AlphaFoldDB" id="A0A8S4C3P3"/>
<dbReference type="GO" id="GO:0016020">
    <property type="term" value="C:membrane"/>
    <property type="evidence" value="ECO:0007669"/>
    <property type="project" value="UniProtKB-SubCell"/>
</dbReference>
<feature type="compositionally biased region" description="Low complexity" evidence="5">
    <location>
        <begin position="20"/>
        <end position="35"/>
    </location>
</feature>
<feature type="region of interest" description="Disordered" evidence="5">
    <location>
        <begin position="131"/>
        <end position="150"/>
    </location>
</feature>
<feature type="compositionally biased region" description="Pro residues" evidence="5">
    <location>
        <begin position="166"/>
        <end position="176"/>
    </location>
</feature>
<dbReference type="InterPro" id="IPR042217">
    <property type="entry name" value="T4SS_VirB10/TrbI"/>
</dbReference>
<evidence type="ECO:0000256" key="4">
    <source>
        <dbReference type="ARBA" id="ARBA00023136"/>
    </source>
</evidence>
<evidence type="ECO:0000256" key="2">
    <source>
        <dbReference type="ARBA" id="ARBA00022692"/>
    </source>
</evidence>
<keyword evidence="2 6" id="KW-0812">Transmembrane</keyword>
<dbReference type="Gene3D" id="2.40.128.260">
    <property type="entry name" value="Type IV secretion system, VirB10/TraB/TrbI"/>
    <property type="match status" value="1"/>
</dbReference>
<accession>A0A8S4C3P3</accession>
<evidence type="ECO:0000313" key="7">
    <source>
        <dbReference type="EMBL" id="CAG7590688.1"/>
    </source>
</evidence>
<sequence length="488" mass="51254">MEKVNDQDSSNPETKFQPKASGGNSNPSSSQQPASGKIDGIKAAKNNIQEQFSSVAINSDHKKLIGLLSLVAIGALVYFLFFSGTPTPDKQKDDYNKKIEANKEEIVKQSISLPKVAVNDNTNVVQPAKLPDPLPVADPTPPAPPPAPVPVPVAPPAPVIINDNKPTPPGPPPLPPFIQTAPNSGAGSPSVPLNPFDSSAEERKKTLERKRKAGIMVTGSGKGGEGSLELDKSNKEDDTIKKSSKSEFLGFGNGSLDKESIGKSSAPQVVATKVSDLNRTILQGKIINSVLETAINTDIPGTLRAIVTCDVYSESGNNVLIPKGSRLVGTYESEVKPGQTRVSIMWNRLIRPDGVDIAIESAGTDALGRAGAVGQVDSKFFSQLLNAFLVSYVIPLGAQQLSGSGNNQISTSTSTGGSGTATTTTGIAKDFTLQQAAQDFSKLASDAVKNNFSSKPIIRIDQGTIVDILVQKDLIFPTSIAGSRTVLP</sequence>